<keyword evidence="3" id="KW-1185">Reference proteome</keyword>
<reference evidence="2 3" key="1">
    <citation type="submission" date="2013-08" db="EMBL/GenBank/DDBJ databases">
        <title>Genome sequencing of Cellulomonas carbonis T26.</title>
        <authorList>
            <person name="Chen F."/>
            <person name="Li Y."/>
            <person name="Wang G."/>
        </authorList>
    </citation>
    <scope>NUCLEOTIDE SEQUENCE [LARGE SCALE GENOMIC DNA]</scope>
    <source>
        <strain evidence="2 3">T26</strain>
    </source>
</reference>
<proteinExistence type="predicted"/>
<organism evidence="2 3">
    <name type="scientific">Cellulomonas carbonis T26</name>
    <dbReference type="NCBI Taxonomy" id="947969"/>
    <lineage>
        <taxon>Bacteria</taxon>
        <taxon>Bacillati</taxon>
        <taxon>Actinomycetota</taxon>
        <taxon>Actinomycetes</taxon>
        <taxon>Micrococcales</taxon>
        <taxon>Cellulomonadaceae</taxon>
        <taxon>Cellulomonas</taxon>
    </lineage>
</organism>
<reference evidence="2 3" key="2">
    <citation type="journal article" date="2015" name="Stand. Genomic Sci.">
        <title>Draft genome sequence of Cellulomonas carbonis T26(T) and comparative analysis of six Cellulomonas genomes.</title>
        <authorList>
            <person name="Zhuang W."/>
            <person name="Zhang S."/>
            <person name="Xia X."/>
            <person name="Wang G."/>
        </authorList>
    </citation>
    <scope>NUCLEOTIDE SEQUENCE [LARGE SCALE GENOMIC DNA]</scope>
    <source>
        <strain evidence="2 3">T26</strain>
    </source>
</reference>
<evidence type="ECO:0000259" key="1">
    <source>
        <dbReference type="Pfam" id="PF00899"/>
    </source>
</evidence>
<protein>
    <submittedName>
        <fullName evidence="2">Thiamine biosynthesis protein ThiF</fullName>
    </submittedName>
</protein>
<dbReference type="AlphaFoldDB" id="A0A0A0BXW9"/>
<dbReference type="InterPro" id="IPR035985">
    <property type="entry name" value="Ubiquitin-activating_enz"/>
</dbReference>
<dbReference type="Pfam" id="PF00899">
    <property type="entry name" value="ThiF"/>
    <property type="match status" value="1"/>
</dbReference>
<accession>A0A0A0BXW9</accession>
<gene>
    <name evidence="2" type="ORF">N868_00625</name>
</gene>
<dbReference type="RefSeq" id="WP_052425759.1">
    <property type="nucleotide sequence ID" value="NZ_AXCY01000001.1"/>
</dbReference>
<dbReference type="Gene3D" id="3.40.50.720">
    <property type="entry name" value="NAD(P)-binding Rossmann-like Domain"/>
    <property type="match status" value="1"/>
</dbReference>
<name>A0A0A0BXW9_9CELL</name>
<evidence type="ECO:0000313" key="2">
    <source>
        <dbReference type="EMBL" id="KGM12800.1"/>
    </source>
</evidence>
<dbReference type="GO" id="GO:0008641">
    <property type="term" value="F:ubiquitin-like modifier activating enzyme activity"/>
    <property type="evidence" value="ECO:0007669"/>
    <property type="project" value="InterPro"/>
</dbReference>
<dbReference type="SUPFAM" id="SSF69572">
    <property type="entry name" value="Activating enzymes of the ubiquitin-like proteins"/>
    <property type="match status" value="1"/>
</dbReference>
<dbReference type="Proteomes" id="UP000029839">
    <property type="component" value="Unassembled WGS sequence"/>
</dbReference>
<feature type="domain" description="THIF-type NAD/FAD binding fold" evidence="1">
    <location>
        <begin position="112"/>
        <end position="184"/>
    </location>
</feature>
<sequence>MRVRPGISVLWRGPTQVQVGTDPRWAVTLGQLSPPAARALAGLAGGADVRVIHARLRAEGVEPEEGRAVVALLRSVNLLTDRAPDPPASHDHMAWSLLDATGTATALLGRRSRAHVRVVGLGRLGTGIATALASAGVGTVQPVDDRSVTSADVGATGLRPDDVGARRDAVVRRLLHELAPHVRTGAGRPDLVVLVEQQVADPRRHLGLMADDVPHLAVVAREASVSVGPLVRPGDGPCLRCVELHRGDVDDGWPAVAAQLAGAVRPVVGGEETTLAATAVGFAAAQCLAAVDGRPATTDGASVELRLPDLMPVVTSWAPHPDCGCAGPVERGCAGPVEEERATAGALPAAGR</sequence>
<dbReference type="OrthoDB" id="4426339at2"/>
<comment type="caution">
    <text evidence="2">The sequence shown here is derived from an EMBL/GenBank/DDBJ whole genome shotgun (WGS) entry which is preliminary data.</text>
</comment>
<dbReference type="InterPro" id="IPR000594">
    <property type="entry name" value="ThiF_NAD_FAD-bd"/>
</dbReference>
<evidence type="ECO:0000313" key="3">
    <source>
        <dbReference type="Proteomes" id="UP000029839"/>
    </source>
</evidence>
<dbReference type="EMBL" id="AXCY01000001">
    <property type="protein sequence ID" value="KGM12800.1"/>
    <property type="molecule type" value="Genomic_DNA"/>
</dbReference>